<dbReference type="InterPro" id="IPR000494">
    <property type="entry name" value="Rcpt_L-dom"/>
</dbReference>
<dbReference type="Gene3D" id="4.10.1080.10">
    <property type="entry name" value="TSP type-3 repeat"/>
    <property type="match status" value="1"/>
</dbReference>
<sequence>MAKNYFFTLLITFISLCASAQCPNGIIFNNQGMVDYFAVQYPNCTTINGDLILDSDASGHINNLNALNKITKITGNLIVTQHNITVHSLSGLENLTYVGGKIYIVDTWMDDISPLKSLNYVGGDVEISGNHIRDFSPLNTLTYIGGSLTLTNDSNYCSATGLKLKVTNIPGNLSYYIECINDTDASPLASIKTVGGDFNIAHQKITALGLNALESVGGIFSIQCPSLNTLDDLTSLKSLGGLSIQGSKITTLNAFNKITTLPKGLYLSSNEKINSLAGLNNIKTINNRLDIENNNTLTSINELANTDFKGLTYLEISSNKSLSMCQELNVCNYLASGNESYIRGNAGGCADFDKLIETCNSTWKNTISGTAKIDLDGDGCGGLNDLPMANKMIQATNGTDTYSTFTDSKGAYKMYVPTGSYTVSTTVSQINYSLTPPNIRVKFLGVGEKAIADFCAAPIKIFNDVKVTIAPNVSARPGFEISYIITYNNKGTSVMNGNVDFSFDNTKMTYLNSSEEVSAESTDKLSWNYTNLLPFESRKIIVKFKILPPPIVNSNDIIKTSAVISPLQDDYIISDNTFTLNQRAVNSYDPNDKLALGGDTYIKESSPAIVYMVRFQNTGTASAINIKIEDVFDAQLSASSIDIIAMSHPGRIEIKNNKAEFIFDNINLPDSKTDEQNSHGYVIFSIYANYNIPLGYTINNKASIYFDYNAPIITNTFSILVGKDTDKDGIIDARDNCLLTANPDQADVDSDGVGDVCDDNFEVYPPYSIGFDAETLDSFWKTYKQNATYAKVSVSNLNDVDGNGKTIELNSSSSYYYQATLISPRLFKLAASSQISFWGKSTSTQYNDYQYLSFGFMTNPADPATFTKMGNISPKTDMTLYTVDMKDYKASYGQYFAIKAIGKTFYVDDFKYVDPTLNNIENQLRTFKIYPNPVQNVLYIESPENKIDLIKIYSIDGKEVIRLKNTEHQSSLEISTSSLSHGMYLLEINSEEKKEIQKFIKN</sequence>
<name>A0ABW4HJQ0_9FLAO</name>
<accession>A0ABW4HJQ0</accession>
<gene>
    <name evidence="10" type="ORF">ACFSC2_23445</name>
</gene>
<dbReference type="SUPFAM" id="SSF52058">
    <property type="entry name" value="L domain-like"/>
    <property type="match status" value="2"/>
</dbReference>
<dbReference type="InterPro" id="IPR051648">
    <property type="entry name" value="CWI-Assembly_Regulator"/>
</dbReference>
<dbReference type="InterPro" id="IPR026444">
    <property type="entry name" value="Secre_tail"/>
</dbReference>
<keyword evidence="3" id="KW-0964">Secreted</keyword>
<evidence type="ECO:0000256" key="3">
    <source>
        <dbReference type="ARBA" id="ARBA00022525"/>
    </source>
</evidence>
<feature type="signal peptide" evidence="6">
    <location>
        <begin position="1"/>
        <end position="20"/>
    </location>
</feature>
<proteinExistence type="predicted"/>
<organism evidence="10 11">
    <name type="scientific">Flavobacterium artemisiae</name>
    <dbReference type="NCBI Taxonomy" id="2126556"/>
    <lineage>
        <taxon>Bacteria</taxon>
        <taxon>Pseudomonadati</taxon>
        <taxon>Bacteroidota</taxon>
        <taxon>Flavobacteriia</taxon>
        <taxon>Flavobacteriales</taxon>
        <taxon>Flavobacteriaceae</taxon>
        <taxon>Flavobacterium</taxon>
    </lineage>
</organism>
<dbReference type="SUPFAM" id="SSF117074">
    <property type="entry name" value="Hypothetical protein PA1324"/>
    <property type="match status" value="1"/>
</dbReference>
<comment type="caution">
    <text evidence="10">The sequence shown here is derived from an EMBL/GenBank/DDBJ whole genome shotgun (WGS) entry which is preliminary data.</text>
</comment>
<dbReference type="RefSeq" id="WP_379813526.1">
    <property type="nucleotide sequence ID" value="NZ_JBHUDZ010000018.1"/>
</dbReference>
<evidence type="ECO:0000256" key="1">
    <source>
        <dbReference type="ARBA" id="ARBA00004191"/>
    </source>
</evidence>
<feature type="domain" description="Secretion system C-terminal sorting" evidence="8">
    <location>
        <begin position="929"/>
        <end position="1000"/>
    </location>
</feature>
<evidence type="ECO:0000259" key="9">
    <source>
        <dbReference type="Pfam" id="PF24595"/>
    </source>
</evidence>
<dbReference type="Pfam" id="PF24595">
    <property type="entry name" value="DUF7619"/>
    <property type="match status" value="1"/>
</dbReference>
<evidence type="ECO:0000313" key="10">
    <source>
        <dbReference type="EMBL" id="MFD1605711.1"/>
    </source>
</evidence>
<dbReference type="InterPro" id="IPR055353">
    <property type="entry name" value="DUF7619"/>
</dbReference>
<reference evidence="11" key="1">
    <citation type="journal article" date="2019" name="Int. J. Syst. Evol. Microbiol.">
        <title>The Global Catalogue of Microorganisms (GCM) 10K type strain sequencing project: providing services to taxonomists for standard genome sequencing and annotation.</title>
        <authorList>
            <consortium name="The Broad Institute Genomics Platform"/>
            <consortium name="The Broad Institute Genome Sequencing Center for Infectious Disease"/>
            <person name="Wu L."/>
            <person name="Ma J."/>
        </authorList>
    </citation>
    <scope>NUCLEOTIDE SEQUENCE [LARGE SCALE GENOMIC DNA]</scope>
    <source>
        <strain evidence="11">CCUG 70865</strain>
    </source>
</reference>
<dbReference type="Proteomes" id="UP001597138">
    <property type="component" value="Unassembled WGS sequence"/>
</dbReference>
<protein>
    <submittedName>
        <fullName evidence="10">T9SS type A sorting domain-containing protein</fullName>
    </submittedName>
</protein>
<evidence type="ECO:0000313" key="11">
    <source>
        <dbReference type="Proteomes" id="UP001597138"/>
    </source>
</evidence>
<comment type="subcellular location">
    <subcellularLocation>
        <location evidence="1">Secreted</location>
        <location evidence="1">Cell wall</location>
    </subcellularLocation>
</comment>
<feature type="chain" id="PRO_5046087021" evidence="6">
    <location>
        <begin position="21"/>
        <end position="1002"/>
    </location>
</feature>
<dbReference type="InterPro" id="IPR028974">
    <property type="entry name" value="TSP_type-3_rpt"/>
</dbReference>
<evidence type="ECO:0000256" key="5">
    <source>
        <dbReference type="ARBA" id="ARBA00023180"/>
    </source>
</evidence>
<dbReference type="NCBIfam" id="TIGR04183">
    <property type="entry name" value="Por_Secre_tail"/>
    <property type="match status" value="1"/>
</dbReference>
<dbReference type="PANTHER" id="PTHR31018">
    <property type="entry name" value="SPORULATION-SPECIFIC PROTEIN-RELATED"/>
    <property type="match status" value="1"/>
</dbReference>
<keyword evidence="11" id="KW-1185">Reference proteome</keyword>
<keyword evidence="5" id="KW-0325">Glycoprotein</keyword>
<dbReference type="Gene3D" id="3.80.20.20">
    <property type="entry name" value="Receptor L-domain"/>
    <property type="match status" value="1"/>
</dbReference>
<dbReference type="Pfam" id="PF18962">
    <property type="entry name" value="Por_Secre_tail"/>
    <property type="match status" value="1"/>
</dbReference>
<evidence type="ECO:0000259" key="7">
    <source>
        <dbReference type="Pfam" id="PF01030"/>
    </source>
</evidence>
<evidence type="ECO:0000256" key="4">
    <source>
        <dbReference type="ARBA" id="ARBA00022729"/>
    </source>
</evidence>
<dbReference type="Pfam" id="PF01030">
    <property type="entry name" value="Recep_L_domain"/>
    <property type="match status" value="1"/>
</dbReference>
<dbReference type="PANTHER" id="PTHR31018:SF3">
    <property type="entry name" value="RECEPTOR PROTEIN-TYROSINE KINASE"/>
    <property type="match status" value="1"/>
</dbReference>
<dbReference type="EMBL" id="JBHUDZ010000018">
    <property type="protein sequence ID" value="MFD1605711.1"/>
    <property type="molecule type" value="Genomic_DNA"/>
</dbReference>
<feature type="domain" description="DUF7619" evidence="9">
    <location>
        <begin position="589"/>
        <end position="718"/>
    </location>
</feature>
<dbReference type="InterPro" id="IPR036941">
    <property type="entry name" value="Rcpt_L-dom_sf"/>
</dbReference>
<keyword evidence="4 6" id="KW-0732">Signal</keyword>
<dbReference type="SUPFAM" id="SSF103647">
    <property type="entry name" value="TSP type-3 repeat"/>
    <property type="match status" value="1"/>
</dbReference>
<evidence type="ECO:0000256" key="6">
    <source>
        <dbReference type="SAM" id="SignalP"/>
    </source>
</evidence>
<feature type="domain" description="Receptor L-domain" evidence="7">
    <location>
        <begin position="43"/>
        <end position="101"/>
    </location>
</feature>
<evidence type="ECO:0000256" key="2">
    <source>
        <dbReference type="ARBA" id="ARBA00022512"/>
    </source>
</evidence>
<keyword evidence="2" id="KW-0134">Cell wall</keyword>
<evidence type="ECO:0000259" key="8">
    <source>
        <dbReference type="Pfam" id="PF18962"/>
    </source>
</evidence>